<keyword evidence="1" id="KW-1133">Transmembrane helix</keyword>
<keyword evidence="1" id="KW-0472">Membrane</keyword>
<dbReference type="Proteomes" id="UP000254956">
    <property type="component" value="Unassembled WGS sequence"/>
</dbReference>
<feature type="transmembrane region" description="Helical" evidence="1">
    <location>
        <begin position="65"/>
        <end position="85"/>
    </location>
</feature>
<reference evidence="3 4" key="1">
    <citation type="submission" date="2018-06" db="EMBL/GenBank/DDBJ databases">
        <authorList>
            <consortium name="Pathogen Informatics"/>
            <person name="Doyle S."/>
        </authorList>
    </citation>
    <scope>NUCLEOTIDE SEQUENCE [LARGE SCALE GENOMIC DNA]</scope>
    <source>
        <strain evidence="3 4">NCTC12413</strain>
    </source>
</reference>
<dbReference type="PANTHER" id="PTHR36974:SF1">
    <property type="entry name" value="DOXX FAMILY MEMBRANE PROTEIN"/>
    <property type="match status" value="1"/>
</dbReference>
<protein>
    <submittedName>
        <fullName evidence="3">Membrane protein</fullName>
    </submittedName>
</protein>
<evidence type="ECO:0000256" key="1">
    <source>
        <dbReference type="SAM" id="Phobius"/>
    </source>
</evidence>
<feature type="transmembrane region" description="Helical" evidence="1">
    <location>
        <begin position="40"/>
        <end position="58"/>
    </location>
</feature>
<evidence type="ECO:0000313" key="2">
    <source>
        <dbReference type="EMBL" id="GEP99560.1"/>
    </source>
</evidence>
<feature type="transmembrane region" description="Helical" evidence="1">
    <location>
        <begin position="100"/>
        <end position="119"/>
    </location>
</feature>
<dbReference type="EMBL" id="UGZE01000001">
    <property type="protein sequence ID" value="SUJ23024.1"/>
    <property type="molecule type" value="Genomic_DNA"/>
</dbReference>
<proteinExistence type="predicted"/>
<dbReference type="AlphaFoldDB" id="A0A380CN05"/>
<dbReference type="EMBL" id="BKAV01000003">
    <property type="protein sequence ID" value="GEP99560.1"/>
    <property type="molecule type" value="Genomic_DNA"/>
</dbReference>
<evidence type="ECO:0000313" key="5">
    <source>
        <dbReference type="Proteomes" id="UP000321598"/>
    </source>
</evidence>
<reference evidence="2 5" key="2">
    <citation type="submission" date="2019-07" db="EMBL/GenBank/DDBJ databases">
        <title>Whole genome shotgun sequence of Staphylococcus arlettae NBRC 109765.</title>
        <authorList>
            <person name="Hosoyama A."/>
            <person name="Uohara A."/>
            <person name="Ohji S."/>
            <person name="Ichikawa N."/>
        </authorList>
    </citation>
    <scope>NUCLEOTIDE SEQUENCE [LARGE SCALE GENOMIC DNA]</scope>
    <source>
        <strain evidence="2 5">NBRC 109765</strain>
    </source>
</reference>
<sequence>MKMVFRLLYSLLLIIAGIGHFTKKDGFVRTVLDILPAKSFIVQFTGVLEVLFSVFLWIKKGQAVTSKLLATFMIAVFPANVNMAIKEIPFQPGASPNKIILWLRLPLQIPLIVGALKLGRK</sequence>
<accession>A0A380CN05</accession>
<dbReference type="RefSeq" id="WP_103388088.1">
    <property type="nucleotide sequence ID" value="NZ_BKAV01000003.1"/>
</dbReference>
<dbReference type="OrthoDB" id="327939at2"/>
<gene>
    <name evidence="3" type="ORF">NCTC12413_02064</name>
    <name evidence="2" type="ORF">SAR03_05980</name>
</gene>
<evidence type="ECO:0000313" key="3">
    <source>
        <dbReference type="EMBL" id="SUJ23024.1"/>
    </source>
</evidence>
<evidence type="ECO:0000313" key="4">
    <source>
        <dbReference type="Proteomes" id="UP000254956"/>
    </source>
</evidence>
<organism evidence="3 4">
    <name type="scientific">Staphylococcus arlettae</name>
    <dbReference type="NCBI Taxonomy" id="29378"/>
    <lineage>
        <taxon>Bacteria</taxon>
        <taxon>Bacillati</taxon>
        <taxon>Bacillota</taxon>
        <taxon>Bacilli</taxon>
        <taxon>Bacillales</taxon>
        <taxon>Staphylococcaceae</taxon>
        <taxon>Staphylococcus</taxon>
    </lineage>
</organism>
<dbReference type="PANTHER" id="PTHR36974">
    <property type="entry name" value="MEMBRANE PROTEIN-RELATED"/>
    <property type="match status" value="1"/>
</dbReference>
<dbReference type="Proteomes" id="UP000321598">
    <property type="component" value="Unassembled WGS sequence"/>
</dbReference>
<name>A0A380CN05_9STAP</name>
<keyword evidence="5" id="KW-1185">Reference proteome</keyword>
<keyword evidence="1" id="KW-0812">Transmembrane</keyword>
<dbReference type="STRING" id="1212545.SARL_08434"/>